<dbReference type="InterPro" id="IPR011990">
    <property type="entry name" value="TPR-like_helical_dom_sf"/>
</dbReference>
<dbReference type="PANTHER" id="PTHR30329">
    <property type="entry name" value="STATOR ELEMENT OF FLAGELLAR MOTOR COMPLEX"/>
    <property type="match status" value="1"/>
</dbReference>
<dbReference type="Gene3D" id="1.25.40.10">
    <property type="entry name" value="Tetratricopeptide repeat domain"/>
    <property type="match status" value="1"/>
</dbReference>
<sequence length="639" mass="70891">MKKLHYAICLCLLFSSLNAVGQYILNEADKQYEAFKYAKAIDLYEQAYKKKATLHAAERLADCYRFNNDYKQAESWYAIAIKMQGSKPENILHYARALQNNSKYAEAKTQYLSYAAADKNVTAAQKDIWANSCDSAIAWMKNPDPIRIDNYKVLNSAQSDWGAVPYMDGTVFTSDRYADGVTHLKPKKAFLRFDTRIDPDSQLYGWTGNDYLHLFFKSGSTDSVHLFPLKTGTDYHVGPVSFTKDGNEMYFSLTRIPRKITRAKGEPSTINIEIYHSKKDSAGNWSAPVAFPYNKVDAYSVSDPFITADGNTIYFSSNMPGGAGGSDIYKCVKTADEWGQPVNLKEVNTTGNERSPAVDKNNTLYFSSDGRVGMGGLDIYSMAPGGVVKNAGYPVNSPQDDFAFSLREAGGIAYLSSDREGGIGSDDVYKVYEREVPATPVAITVIDEKTKEPLENGIVTIVQDGSPAIKTQTDENGKVVVGLDKDSSYKLIVEKSDYHVNEITGDSIGGKPVPLTKIEMNKEIKLDNIYFDFNNFHIRPDAQASLDKLVKLMKSDATIWIVLGSHTDSRGNDAYNMNLSEKRAGSVVAYLIAKGISKNRVSAKGYGETLLLNKCTNGVSCTEAEHQVNRRTEFKIVKY</sequence>
<evidence type="ECO:0000256" key="4">
    <source>
        <dbReference type="PROSITE-ProRule" id="PRU00473"/>
    </source>
</evidence>
<dbReference type="InterPro" id="IPR011659">
    <property type="entry name" value="WD40"/>
</dbReference>
<name>A0A6N8J551_9BACT</name>
<dbReference type="Pfam" id="PF07676">
    <property type="entry name" value="PD40"/>
    <property type="match status" value="2"/>
</dbReference>
<proteinExistence type="predicted"/>
<keyword evidence="3" id="KW-0998">Cell outer membrane</keyword>
<evidence type="ECO:0000256" key="3">
    <source>
        <dbReference type="ARBA" id="ARBA00023237"/>
    </source>
</evidence>
<feature type="signal peptide" evidence="5">
    <location>
        <begin position="1"/>
        <end position="21"/>
    </location>
</feature>
<dbReference type="EMBL" id="WRXO01000001">
    <property type="protein sequence ID" value="MVT40044.1"/>
    <property type="molecule type" value="Genomic_DNA"/>
</dbReference>
<protein>
    <submittedName>
        <fullName evidence="7">OmpA family protein</fullName>
    </submittedName>
</protein>
<dbReference type="SUPFAM" id="SSF82171">
    <property type="entry name" value="DPP6 N-terminal domain-like"/>
    <property type="match status" value="1"/>
</dbReference>
<dbReference type="InterPro" id="IPR006665">
    <property type="entry name" value="OmpA-like"/>
</dbReference>
<comment type="subcellular location">
    <subcellularLocation>
        <location evidence="1">Cell outer membrane</location>
    </subcellularLocation>
</comment>
<gene>
    <name evidence="7" type="ORF">GO495_05580</name>
</gene>
<dbReference type="Gene3D" id="3.30.1330.60">
    <property type="entry name" value="OmpA-like domain"/>
    <property type="match status" value="1"/>
</dbReference>
<dbReference type="SUPFAM" id="SSF48452">
    <property type="entry name" value="TPR-like"/>
    <property type="match status" value="1"/>
</dbReference>
<evidence type="ECO:0000313" key="7">
    <source>
        <dbReference type="EMBL" id="MVT40044.1"/>
    </source>
</evidence>
<dbReference type="PRINTS" id="PR01021">
    <property type="entry name" value="OMPADOMAIN"/>
</dbReference>
<dbReference type="Proteomes" id="UP000468388">
    <property type="component" value="Unassembled WGS sequence"/>
</dbReference>
<dbReference type="InterPro" id="IPR050330">
    <property type="entry name" value="Bact_OuterMem_StrucFunc"/>
</dbReference>
<dbReference type="CDD" id="cd07185">
    <property type="entry name" value="OmpA_C-like"/>
    <property type="match status" value="1"/>
</dbReference>
<evidence type="ECO:0000313" key="8">
    <source>
        <dbReference type="Proteomes" id="UP000468388"/>
    </source>
</evidence>
<evidence type="ECO:0000259" key="6">
    <source>
        <dbReference type="PROSITE" id="PS51123"/>
    </source>
</evidence>
<evidence type="ECO:0000256" key="1">
    <source>
        <dbReference type="ARBA" id="ARBA00004442"/>
    </source>
</evidence>
<dbReference type="Pfam" id="PF00691">
    <property type="entry name" value="OmpA"/>
    <property type="match status" value="1"/>
</dbReference>
<dbReference type="InterPro" id="IPR036737">
    <property type="entry name" value="OmpA-like_sf"/>
</dbReference>
<feature type="domain" description="OmpA-like" evidence="6">
    <location>
        <begin position="519"/>
        <end position="639"/>
    </location>
</feature>
<feature type="chain" id="PRO_5026775677" evidence="5">
    <location>
        <begin position="22"/>
        <end position="639"/>
    </location>
</feature>
<dbReference type="AlphaFoldDB" id="A0A6N8J551"/>
<dbReference type="SUPFAM" id="SSF103088">
    <property type="entry name" value="OmpA-like"/>
    <property type="match status" value="1"/>
</dbReference>
<comment type="caution">
    <text evidence="7">The sequence shown here is derived from an EMBL/GenBank/DDBJ whole genome shotgun (WGS) entry which is preliminary data.</text>
</comment>
<evidence type="ECO:0000256" key="2">
    <source>
        <dbReference type="ARBA" id="ARBA00023136"/>
    </source>
</evidence>
<keyword evidence="5" id="KW-0732">Signal</keyword>
<dbReference type="InterPro" id="IPR006664">
    <property type="entry name" value="OMP_bac"/>
</dbReference>
<keyword evidence="8" id="KW-1185">Reference proteome</keyword>
<dbReference type="OrthoDB" id="9809364at2"/>
<dbReference type="GO" id="GO:0009279">
    <property type="term" value="C:cell outer membrane"/>
    <property type="evidence" value="ECO:0007669"/>
    <property type="project" value="UniProtKB-SubCell"/>
</dbReference>
<organism evidence="7 8">
    <name type="scientific">Chitinophaga oryziterrae</name>
    <dbReference type="NCBI Taxonomy" id="1031224"/>
    <lineage>
        <taxon>Bacteria</taxon>
        <taxon>Pseudomonadati</taxon>
        <taxon>Bacteroidota</taxon>
        <taxon>Chitinophagia</taxon>
        <taxon>Chitinophagales</taxon>
        <taxon>Chitinophagaceae</taxon>
        <taxon>Chitinophaga</taxon>
    </lineage>
</organism>
<dbReference type="PROSITE" id="PS51123">
    <property type="entry name" value="OMPA_2"/>
    <property type="match status" value="1"/>
</dbReference>
<keyword evidence="2 4" id="KW-0472">Membrane</keyword>
<dbReference type="RefSeq" id="WP_157298680.1">
    <property type="nucleotide sequence ID" value="NZ_BAAAZB010000005.1"/>
</dbReference>
<evidence type="ECO:0000256" key="5">
    <source>
        <dbReference type="SAM" id="SignalP"/>
    </source>
</evidence>
<reference evidence="7 8" key="1">
    <citation type="submission" date="2019-12" db="EMBL/GenBank/DDBJ databases">
        <title>The draft genomic sequence of strain Chitinophaga oryziterrae JCM 16595.</title>
        <authorList>
            <person name="Zhang X."/>
        </authorList>
    </citation>
    <scope>NUCLEOTIDE SEQUENCE [LARGE SCALE GENOMIC DNA]</scope>
    <source>
        <strain evidence="7 8">JCM 16595</strain>
    </source>
</reference>
<dbReference type="PANTHER" id="PTHR30329:SF21">
    <property type="entry name" value="LIPOPROTEIN YIAD-RELATED"/>
    <property type="match status" value="1"/>
</dbReference>
<accession>A0A6N8J551</accession>